<dbReference type="GO" id="GO:0043138">
    <property type="term" value="F:3'-5' DNA helicase activity"/>
    <property type="evidence" value="ECO:0007669"/>
    <property type="project" value="UniProtKB-EC"/>
</dbReference>
<organism evidence="11 12">
    <name type="scientific">Moniliophthora roreri (strain MCA 2997)</name>
    <name type="common">Cocoa frosty pod rot fungus</name>
    <name type="synonym">Crinipellis roreri</name>
    <dbReference type="NCBI Taxonomy" id="1381753"/>
    <lineage>
        <taxon>Eukaryota</taxon>
        <taxon>Fungi</taxon>
        <taxon>Dikarya</taxon>
        <taxon>Basidiomycota</taxon>
        <taxon>Agaricomycotina</taxon>
        <taxon>Agaricomycetes</taxon>
        <taxon>Agaricomycetidae</taxon>
        <taxon>Agaricales</taxon>
        <taxon>Marasmiineae</taxon>
        <taxon>Marasmiaceae</taxon>
        <taxon>Moniliophthora</taxon>
    </lineage>
</organism>
<dbReference type="FunFam" id="3.40.50.300:FF:001389">
    <property type="entry name" value="ATP-dependent DNA helicase RecQ"/>
    <property type="match status" value="1"/>
</dbReference>
<evidence type="ECO:0000256" key="3">
    <source>
        <dbReference type="ARBA" id="ARBA00022801"/>
    </source>
</evidence>
<dbReference type="NCBIfam" id="TIGR00614">
    <property type="entry name" value="recQ_fam"/>
    <property type="match status" value="1"/>
</dbReference>
<keyword evidence="2 7" id="KW-0547">Nucleotide-binding</keyword>
<dbReference type="GO" id="GO:0003676">
    <property type="term" value="F:nucleic acid binding"/>
    <property type="evidence" value="ECO:0007669"/>
    <property type="project" value="InterPro"/>
</dbReference>
<comment type="catalytic activity">
    <reaction evidence="6 7">
        <text>Couples ATP hydrolysis with the unwinding of duplex DNA by translocating in the 3'-5' direction.</text>
        <dbReference type="EC" id="5.6.2.4"/>
    </reaction>
</comment>
<keyword evidence="7" id="KW-0539">Nucleus</keyword>
<dbReference type="Pfam" id="PF00271">
    <property type="entry name" value="Helicase_C"/>
    <property type="match status" value="1"/>
</dbReference>
<feature type="region of interest" description="Disordered" evidence="8">
    <location>
        <begin position="493"/>
        <end position="575"/>
    </location>
</feature>
<dbReference type="InterPro" id="IPR027417">
    <property type="entry name" value="P-loop_NTPase"/>
</dbReference>
<dbReference type="PROSITE" id="PS51192">
    <property type="entry name" value="HELICASE_ATP_BIND_1"/>
    <property type="match status" value="1"/>
</dbReference>
<evidence type="ECO:0000259" key="10">
    <source>
        <dbReference type="PROSITE" id="PS51194"/>
    </source>
</evidence>
<feature type="domain" description="Helicase ATP-binding" evidence="9">
    <location>
        <begin position="52"/>
        <end position="244"/>
    </location>
</feature>
<feature type="region of interest" description="Disordered" evidence="8">
    <location>
        <begin position="609"/>
        <end position="660"/>
    </location>
</feature>
<feature type="region of interest" description="Disordered" evidence="8">
    <location>
        <begin position="413"/>
        <end position="435"/>
    </location>
</feature>
<dbReference type="GO" id="GO:0005694">
    <property type="term" value="C:chromosome"/>
    <property type="evidence" value="ECO:0007669"/>
    <property type="project" value="TreeGrafter"/>
</dbReference>
<dbReference type="Gene3D" id="3.40.50.300">
    <property type="entry name" value="P-loop containing nucleotide triphosphate hydrolases"/>
    <property type="match status" value="2"/>
</dbReference>
<dbReference type="Proteomes" id="UP000017559">
    <property type="component" value="Unassembled WGS sequence"/>
</dbReference>
<evidence type="ECO:0000313" key="11">
    <source>
        <dbReference type="EMBL" id="ESK92767.1"/>
    </source>
</evidence>
<accession>V2XGB7</accession>
<dbReference type="GO" id="GO:0000724">
    <property type="term" value="P:double-strand break repair via homologous recombination"/>
    <property type="evidence" value="ECO:0007669"/>
    <property type="project" value="TreeGrafter"/>
</dbReference>
<dbReference type="STRING" id="1381753.V2XGB7"/>
<feature type="domain" description="Helicase C-terminal" evidence="10">
    <location>
        <begin position="275"/>
        <end position="436"/>
    </location>
</feature>
<dbReference type="GO" id="GO:0005634">
    <property type="term" value="C:nucleus"/>
    <property type="evidence" value="ECO:0007669"/>
    <property type="project" value="UniProtKB-SubCell"/>
</dbReference>
<dbReference type="KEGG" id="mrr:Moror_15940"/>
<comment type="similarity">
    <text evidence="1 7">Belongs to the helicase family. RecQ subfamily.</text>
</comment>
<dbReference type="EMBL" id="AWSO01000255">
    <property type="protein sequence ID" value="ESK92767.1"/>
    <property type="molecule type" value="Genomic_DNA"/>
</dbReference>
<evidence type="ECO:0000313" key="12">
    <source>
        <dbReference type="Proteomes" id="UP000017559"/>
    </source>
</evidence>
<evidence type="ECO:0000256" key="6">
    <source>
        <dbReference type="ARBA" id="ARBA00034617"/>
    </source>
</evidence>
<dbReference type="GO" id="GO:0016887">
    <property type="term" value="F:ATP hydrolysis activity"/>
    <property type="evidence" value="ECO:0007669"/>
    <property type="project" value="RHEA"/>
</dbReference>
<dbReference type="GO" id="GO:0005524">
    <property type="term" value="F:ATP binding"/>
    <property type="evidence" value="ECO:0007669"/>
    <property type="project" value="UniProtKB-KW"/>
</dbReference>
<keyword evidence="12" id="KW-1185">Reference proteome</keyword>
<dbReference type="PANTHER" id="PTHR13710:SF152">
    <property type="entry name" value="ATP-DEPENDENT DNA HELICASE Q5"/>
    <property type="match status" value="1"/>
</dbReference>
<dbReference type="PANTHER" id="PTHR13710">
    <property type="entry name" value="DNA HELICASE RECQ FAMILY MEMBER"/>
    <property type="match status" value="1"/>
</dbReference>
<dbReference type="PROSITE" id="PS51194">
    <property type="entry name" value="HELICASE_CTER"/>
    <property type="match status" value="1"/>
</dbReference>
<dbReference type="InterPro" id="IPR032284">
    <property type="entry name" value="RecQ_Zn-bd"/>
</dbReference>
<feature type="compositionally biased region" description="Polar residues" evidence="8">
    <location>
        <begin position="1"/>
        <end position="12"/>
    </location>
</feature>
<dbReference type="CDD" id="cd17920">
    <property type="entry name" value="DEXHc_RecQ"/>
    <property type="match status" value="1"/>
</dbReference>
<evidence type="ECO:0000256" key="1">
    <source>
        <dbReference type="ARBA" id="ARBA00005446"/>
    </source>
</evidence>
<feature type="compositionally biased region" description="Polar residues" evidence="8">
    <location>
        <begin position="544"/>
        <end position="560"/>
    </location>
</feature>
<dbReference type="Pfam" id="PF00270">
    <property type="entry name" value="DEAD"/>
    <property type="match status" value="1"/>
</dbReference>
<dbReference type="GO" id="GO:0005737">
    <property type="term" value="C:cytoplasm"/>
    <property type="evidence" value="ECO:0007669"/>
    <property type="project" value="TreeGrafter"/>
</dbReference>
<dbReference type="Pfam" id="PF16124">
    <property type="entry name" value="RecQ_Zn_bind"/>
    <property type="match status" value="1"/>
</dbReference>
<dbReference type="HOGENOM" id="CLU_001103_12_0_1"/>
<proteinExistence type="inferred from homology"/>
<keyword evidence="4 7" id="KW-0347">Helicase</keyword>
<dbReference type="InterPro" id="IPR011545">
    <property type="entry name" value="DEAD/DEAH_box_helicase_dom"/>
</dbReference>
<sequence length="774" mass="86355">MSFHSIPTSDDSQFAAPTPESGYTDPRIEACHRTLRETFGHSSYKGKQRDIVEAAVLGQDVFVLAPTGMGKSLCFQVPAASAEAGITIVVSPLLALMKNQLQALRQKGIPVVSLTSETLQYEREEVLCCSSARCTYLLTFLKTFRDLSSGNPEYRLLYVTPERMNAGDFKRLLRKVYDSGNLNRLVVDEAHCISEWGHDFRAEYRKLGAFRDSFPGVPIMALTATATPSVREDIVRSLRMDEHNLFRAIHRFNRANLFYEVRYASNPDPNHTMAEICDYICTLHRRRGKPSSGIIYCRTRNMCTDLASYLRGKGLSVKPYHKGLPPATLDKTLAQWTLPGGSAEGGIDTVVATIAFGLGIDKGDVRYIIHYDLPKSFEGYYQETGRAGRNGSHAKCVLYYSREDAVRVRRWVSDSHSKRVEHTDPDGPPPSQRSISSLSELVNYAENTDVCRHVSICRYFGETIDADDPEVVKSYCDMMCDVCKYPDKTRRRKQVLSDEGYANSQASSSYSSHRNEDEDGGSDSRRADGKTGWGSGSVLGENGSWVSRNTLTNNPQSARSSPMKRPGNDASRTGVDAKKVKIGYAPALVTKPFSSASSLKKPFRTPFKVPSTIREPSPLLASSETTEPDLPPLNVPSQEEGEDEVTMHPRAPPPAGPLQDVSITLEESSSTKVDEISRRKGVDNIRQALYETFSNHSWRDIRLPNDTRKQAEFFTKVAQELEYLVLGFSSTLDGYEERIRVKVRAARQLQSKQTSKEDEDVQEVLQVIQSAIRA</sequence>
<name>V2XGB7_MONRO</name>
<feature type="region of interest" description="Disordered" evidence="8">
    <location>
        <begin position="1"/>
        <end position="26"/>
    </location>
</feature>
<keyword evidence="3 7" id="KW-0378">Hydrolase</keyword>
<reference evidence="11 12" key="1">
    <citation type="journal article" date="2014" name="BMC Genomics">
        <title>Genome and secretome analysis of the hemibiotrophic fungal pathogen, Moniliophthora roreri, which causes frosty pod rot disease of cacao: mechanisms of the biotrophic and necrotrophic phases.</title>
        <authorList>
            <person name="Meinhardt L.W."/>
            <person name="Costa G.G.L."/>
            <person name="Thomazella D.P.T."/>
            <person name="Teixeira P.J.P.L."/>
            <person name="Carazzolle M.F."/>
            <person name="Schuster S.C."/>
            <person name="Carlson J.E."/>
            <person name="Guiltinan M.J."/>
            <person name="Mieczkowski P."/>
            <person name="Farmer A."/>
            <person name="Ramaraj T."/>
            <person name="Crozier J."/>
            <person name="Davis R.E."/>
            <person name="Shao J."/>
            <person name="Melnick R.L."/>
            <person name="Pereira G.A.G."/>
            <person name="Bailey B.A."/>
        </authorList>
    </citation>
    <scope>NUCLEOTIDE SEQUENCE [LARGE SCALE GENOMIC DNA]</scope>
    <source>
        <strain evidence="11 12">MCA 2997</strain>
    </source>
</reference>
<dbReference type="InterPro" id="IPR004589">
    <property type="entry name" value="DNA_helicase_ATP-dep_RecQ"/>
</dbReference>
<feature type="compositionally biased region" description="Low complexity" evidence="8">
    <location>
        <begin position="501"/>
        <end position="512"/>
    </location>
</feature>
<comment type="caution">
    <text evidence="11">The sequence shown here is derived from an EMBL/GenBank/DDBJ whole genome shotgun (WGS) entry which is preliminary data.</text>
</comment>
<evidence type="ECO:0000256" key="4">
    <source>
        <dbReference type="ARBA" id="ARBA00022806"/>
    </source>
</evidence>
<evidence type="ECO:0000259" key="9">
    <source>
        <dbReference type="PROSITE" id="PS51192"/>
    </source>
</evidence>
<gene>
    <name evidence="11" type="ORF">Moror_15940</name>
</gene>
<keyword evidence="5 7" id="KW-0067">ATP-binding</keyword>
<dbReference type="AlphaFoldDB" id="V2XGB7"/>
<dbReference type="SUPFAM" id="SSF52540">
    <property type="entry name" value="P-loop containing nucleoside triphosphate hydrolases"/>
    <property type="match status" value="1"/>
</dbReference>
<comment type="subcellular location">
    <subcellularLocation>
        <location evidence="7">Nucleus</location>
    </subcellularLocation>
</comment>
<protein>
    <recommendedName>
        <fullName evidence="7">ATP-dependent DNA helicase</fullName>
        <ecNumber evidence="7">5.6.2.4</ecNumber>
    </recommendedName>
</protein>
<dbReference type="SMART" id="SM00490">
    <property type="entry name" value="HELICc"/>
    <property type="match status" value="1"/>
</dbReference>
<evidence type="ECO:0000256" key="8">
    <source>
        <dbReference type="SAM" id="MobiDB-lite"/>
    </source>
</evidence>
<dbReference type="OrthoDB" id="10261556at2759"/>
<feature type="compositionally biased region" description="Basic and acidic residues" evidence="8">
    <location>
        <begin position="413"/>
        <end position="425"/>
    </location>
</feature>
<evidence type="ECO:0000256" key="5">
    <source>
        <dbReference type="ARBA" id="ARBA00022840"/>
    </source>
</evidence>
<evidence type="ECO:0000256" key="2">
    <source>
        <dbReference type="ARBA" id="ARBA00022741"/>
    </source>
</evidence>
<dbReference type="EC" id="5.6.2.4" evidence="7"/>
<dbReference type="InterPro" id="IPR001650">
    <property type="entry name" value="Helicase_C-like"/>
</dbReference>
<dbReference type="GO" id="GO:0009378">
    <property type="term" value="F:four-way junction helicase activity"/>
    <property type="evidence" value="ECO:0007669"/>
    <property type="project" value="TreeGrafter"/>
</dbReference>
<dbReference type="InterPro" id="IPR014001">
    <property type="entry name" value="Helicase_ATP-bd"/>
</dbReference>
<evidence type="ECO:0000256" key="7">
    <source>
        <dbReference type="RuleBase" id="RU364117"/>
    </source>
</evidence>
<dbReference type="SMART" id="SM00487">
    <property type="entry name" value="DEXDc"/>
    <property type="match status" value="1"/>
</dbReference>
<comment type="catalytic activity">
    <reaction evidence="7">
        <text>ATP + H2O = ADP + phosphate + H(+)</text>
        <dbReference type="Rhea" id="RHEA:13065"/>
        <dbReference type="ChEBI" id="CHEBI:15377"/>
        <dbReference type="ChEBI" id="CHEBI:15378"/>
        <dbReference type="ChEBI" id="CHEBI:30616"/>
        <dbReference type="ChEBI" id="CHEBI:43474"/>
        <dbReference type="ChEBI" id="CHEBI:456216"/>
    </reaction>
</comment>